<evidence type="ECO:0000313" key="2">
    <source>
        <dbReference type="EMBL" id="WXA91146.1"/>
    </source>
</evidence>
<keyword evidence="3" id="KW-1185">Reference proteome</keyword>
<dbReference type="InterPro" id="IPR005129">
    <property type="entry name" value="GTPase_ArgK"/>
</dbReference>
<evidence type="ECO:0000256" key="1">
    <source>
        <dbReference type="ARBA" id="ARBA00009625"/>
    </source>
</evidence>
<dbReference type="CDD" id="cd03114">
    <property type="entry name" value="MMAA-like"/>
    <property type="match status" value="1"/>
</dbReference>
<sequence>MTSRRRLSLDEYEQGVRARDRAVLARAITLVESRAASDVALAQELLTRLLPHVGGAVRVGITGVPGVGKSTLVDELGMRLLGRGKTIAVLAVDPSSSVSGGSILGDKTRMGRLSLERNAYIRPTPSGLSPGGIARRTRETMLLCEAAGFDVILVETVGVGQGEVAVSDMVDFFLVLMLPGSGDELQGIKKGILELADAIAVNKADGDNVARARMALGDLKAALRYVPRRRPTWKPEALSISGQTGDGLDALWGIVEEHRRILEASGELAALRADQQRAWMQSLILERLERTFLAHPEVKSRLPQLEADVRAGRTTPPLAVDALFAAYLQPMSAPARS</sequence>
<organism evidence="2 3">
    <name type="scientific">Pendulispora brunnea</name>
    <dbReference type="NCBI Taxonomy" id="2905690"/>
    <lineage>
        <taxon>Bacteria</taxon>
        <taxon>Pseudomonadati</taxon>
        <taxon>Myxococcota</taxon>
        <taxon>Myxococcia</taxon>
        <taxon>Myxococcales</taxon>
        <taxon>Sorangiineae</taxon>
        <taxon>Pendulisporaceae</taxon>
        <taxon>Pendulispora</taxon>
    </lineage>
</organism>
<dbReference type="Gene3D" id="1.10.287.130">
    <property type="match status" value="1"/>
</dbReference>
<dbReference type="InterPro" id="IPR027417">
    <property type="entry name" value="P-loop_NTPase"/>
</dbReference>
<dbReference type="SUPFAM" id="SSF52540">
    <property type="entry name" value="P-loop containing nucleoside triphosphate hydrolases"/>
    <property type="match status" value="1"/>
</dbReference>
<dbReference type="PANTHER" id="PTHR23408">
    <property type="entry name" value="METHYLMALONYL-COA MUTASE"/>
    <property type="match status" value="1"/>
</dbReference>
<dbReference type="Proteomes" id="UP001379533">
    <property type="component" value="Chromosome"/>
</dbReference>
<dbReference type="EMBL" id="CP089982">
    <property type="protein sequence ID" value="WXA91146.1"/>
    <property type="molecule type" value="Genomic_DNA"/>
</dbReference>
<dbReference type="Gene3D" id="1.20.5.170">
    <property type="match status" value="1"/>
</dbReference>
<reference evidence="2 3" key="1">
    <citation type="submission" date="2021-12" db="EMBL/GenBank/DDBJ databases">
        <title>Discovery of the Pendulisporaceae a myxobacterial family with distinct sporulation behavior and unique specialized metabolism.</title>
        <authorList>
            <person name="Garcia R."/>
            <person name="Popoff A."/>
            <person name="Bader C.D."/>
            <person name="Loehr J."/>
            <person name="Walesch S."/>
            <person name="Walt C."/>
            <person name="Boldt J."/>
            <person name="Bunk B."/>
            <person name="Haeckl F.J.F.P.J."/>
            <person name="Gunesch A.P."/>
            <person name="Birkelbach J."/>
            <person name="Nuebel U."/>
            <person name="Pietschmann T."/>
            <person name="Bach T."/>
            <person name="Mueller R."/>
        </authorList>
    </citation>
    <scope>NUCLEOTIDE SEQUENCE [LARGE SCALE GENOMIC DNA]</scope>
    <source>
        <strain evidence="2 3">MSr12523</strain>
    </source>
</reference>
<dbReference type="NCBIfam" id="NF006958">
    <property type="entry name" value="PRK09435.1"/>
    <property type="match status" value="1"/>
</dbReference>
<dbReference type="RefSeq" id="WP_394841767.1">
    <property type="nucleotide sequence ID" value="NZ_CP089982.1"/>
</dbReference>
<protein>
    <submittedName>
        <fullName evidence="2">Methylmalonyl Co-A mutase-associated GTPase MeaB</fullName>
        <ecNumber evidence="2">3.6.5.-</ecNumber>
    </submittedName>
</protein>
<dbReference type="EC" id="3.6.5.-" evidence="2"/>
<dbReference type="PANTHER" id="PTHR23408:SF3">
    <property type="entry name" value="METHYLMALONIC ACIDURIA TYPE A PROTEIN, MITOCHONDRIAL"/>
    <property type="match status" value="1"/>
</dbReference>
<proteinExistence type="inferred from homology"/>
<dbReference type="Gene3D" id="3.40.50.300">
    <property type="entry name" value="P-loop containing nucleotide triphosphate hydrolases"/>
    <property type="match status" value="1"/>
</dbReference>
<dbReference type="Pfam" id="PF03308">
    <property type="entry name" value="MeaB"/>
    <property type="match status" value="1"/>
</dbReference>
<name>A0ABZ2K462_9BACT</name>
<comment type="similarity">
    <text evidence="1">Belongs to the SIMIBI class G3E GTPase family. ArgK/MeaB subfamily.</text>
</comment>
<accession>A0ABZ2K462</accession>
<gene>
    <name evidence="2" type="primary">meaB</name>
    <name evidence="2" type="ORF">LZC95_32410</name>
</gene>
<evidence type="ECO:0000313" key="3">
    <source>
        <dbReference type="Proteomes" id="UP001379533"/>
    </source>
</evidence>
<keyword evidence="2" id="KW-0378">Hydrolase</keyword>
<dbReference type="NCBIfam" id="TIGR00750">
    <property type="entry name" value="lao"/>
    <property type="match status" value="1"/>
</dbReference>
<dbReference type="GO" id="GO:0016787">
    <property type="term" value="F:hydrolase activity"/>
    <property type="evidence" value="ECO:0007669"/>
    <property type="project" value="UniProtKB-KW"/>
</dbReference>